<evidence type="ECO:0000256" key="1">
    <source>
        <dbReference type="ARBA" id="ARBA00004651"/>
    </source>
</evidence>
<dbReference type="InterPro" id="IPR020846">
    <property type="entry name" value="MFS_dom"/>
</dbReference>
<feature type="transmembrane region" description="Helical" evidence="6">
    <location>
        <begin position="335"/>
        <end position="357"/>
    </location>
</feature>
<dbReference type="Gene3D" id="1.20.1250.20">
    <property type="entry name" value="MFS general substrate transporter like domains"/>
    <property type="match status" value="2"/>
</dbReference>
<evidence type="ECO:0000256" key="6">
    <source>
        <dbReference type="SAM" id="Phobius"/>
    </source>
</evidence>
<comment type="subcellular location">
    <subcellularLocation>
        <location evidence="1">Cell membrane</location>
        <topology evidence="1">Multi-pass membrane protein</topology>
    </subcellularLocation>
</comment>
<dbReference type="InterPro" id="IPR011701">
    <property type="entry name" value="MFS"/>
</dbReference>
<keyword evidence="4 6" id="KW-1133">Transmembrane helix</keyword>
<evidence type="ECO:0000256" key="4">
    <source>
        <dbReference type="ARBA" id="ARBA00022989"/>
    </source>
</evidence>
<keyword evidence="3 6" id="KW-0812">Transmembrane</keyword>
<name>A0ABM7PDL1_9BACT</name>
<feature type="transmembrane region" description="Helical" evidence="6">
    <location>
        <begin position="280"/>
        <end position="298"/>
    </location>
</feature>
<dbReference type="RefSeq" id="WP_236892023.1">
    <property type="nucleotide sequence ID" value="NZ_AP024488.1"/>
</dbReference>
<feature type="transmembrane region" description="Helical" evidence="6">
    <location>
        <begin position="15"/>
        <end position="35"/>
    </location>
</feature>
<feature type="domain" description="Major facilitator superfamily (MFS) profile" evidence="7">
    <location>
        <begin position="17"/>
        <end position="393"/>
    </location>
</feature>
<feature type="transmembrane region" description="Helical" evidence="6">
    <location>
        <begin position="214"/>
        <end position="233"/>
    </location>
</feature>
<dbReference type="PANTHER" id="PTHR43124:SF3">
    <property type="entry name" value="CHLORAMPHENICOL EFFLUX PUMP RV0191"/>
    <property type="match status" value="1"/>
</dbReference>
<feature type="transmembrane region" description="Helical" evidence="6">
    <location>
        <begin position="82"/>
        <end position="99"/>
    </location>
</feature>
<dbReference type="PROSITE" id="PS50850">
    <property type="entry name" value="MFS"/>
    <property type="match status" value="1"/>
</dbReference>
<dbReference type="InterPro" id="IPR036259">
    <property type="entry name" value="MFS_trans_sf"/>
</dbReference>
<gene>
    <name evidence="8" type="ORF">DSLASN_13520</name>
</gene>
<evidence type="ECO:0000313" key="9">
    <source>
        <dbReference type="Proteomes" id="UP001320148"/>
    </source>
</evidence>
<feature type="transmembrane region" description="Helical" evidence="6">
    <location>
        <begin position="147"/>
        <end position="166"/>
    </location>
</feature>
<reference evidence="8 9" key="1">
    <citation type="submission" date="2021-02" db="EMBL/GenBank/DDBJ databases">
        <title>Complete genome of Desulfoluna sp. strain ASN36.</title>
        <authorList>
            <person name="Takahashi A."/>
            <person name="Kojima H."/>
            <person name="Fukui M."/>
        </authorList>
    </citation>
    <scope>NUCLEOTIDE SEQUENCE [LARGE SCALE GENOMIC DNA]</scope>
    <source>
        <strain evidence="8 9">ASN36</strain>
    </source>
</reference>
<proteinExistence type="predicted"/>
<evidence type="ECO:0000256" key="3">
    <source>
        <dbReference type="ARBA" id="ARBA00022692"/>
    </source>
</evidence>
<dbReference type="InterPro" id="IPR050189">
    <property type="entry name" value="MFS_Efflux_Transporters"/>
</dbReference>
<dbReference type="SUPFAM" id="SSF103473">
    <property type="entry name" value="MFS general substrate transporter"/>
    <property type="match status" value="1"/>
</dbReference>
<evidence type="ECO:0000259" key="7">
    <source>
        <dbReference type="PROSITE" id="PS50850"/>
    </source>
</evidence>
<keyword evidence="2" id="KW-1003">Cell membrane</keyword>
<dbReference type="Proteomes" id="UP001320148">
    <property type="component" value="Chromosome"/>
</dbReference>
<dbReference type="Pfam" id="PF07690">
    <property type="entry name" value="MFS_1"/>
    <property type="match status" value="1"/>
</dbReference>
<feature type="transmembrane region" description="Helical" evidence="6">
    <location>
        <begin position="172"/>
        <end position="193"/>
    </location>
</feature>
<feature type="transmembrane region" description="Helical" evidence="6">
    <location>
        <begin position="369"/>
        <end position="388"/>
    </location>
</feature>
<sequence>MPHRNATACHFRSSLPWLIVITAMYFLSFFARSILSPLLVPMEKAFGASHAETAGLMLFLSIGFGSALAAAGIVSSRIRHRTVLAMAIAILGLSLIGLSQSQGLLAARLAFFIFGVGSGLYLPSGMATLASVADDRYWGRAIAIHELAPNIAFIMAPVAVEVALTFGQWRDILTAMGLLCFLGSALFLQFGKGGDDYGTAPNMETVPLMVRRPAFWAIMVLIGLGVGLESGPYSLTPLFLVSEKGMSPSEANHLLSASRLITPLMALTGGWLADRVRIPWILTCTILGSSLALVGMGLLSGTGLAAAIMLQASMPALMFPAVFKSVTEIFGVKEQSLVLSLTMPVAIFVALGVVPALLGVCGDRGHFDYGFAAVGVLTAFTLLALPFLKQPKA</sequence>
<accession>A0ABM7PDL1</accession>
<protein>
    <submittedName>
        <fullName evidence="8">MFS transporter</fullName>
    </submittedName>
</protein>
<feature type="transmembrane region" description="Helical" evidence="6">
    <location>
        <begin position="55"/>
        <end position="75"/>
    </location>
</feature>
<evidence type="ECO:0000256" key="2">
    <source>
        <dbReference type="ARBA" id="ARBA00022475"/>
    </source>
</evidence>
<dbReference type="EMBL" id="AP024488">
    <property type="protein sequence ID" value="BCS95720.1"/>
    <property type="molecule type" value="Genomic_DNA"/>
</dbReference>
<dbReference type="PANTHER" id="PTHR43124">
    <property type="entry name" value="PURINE EFFLUX PUMP PBUE"/>
    <property type="match status" value="1"/>
</dbReference>
<evidence type="ECO:0000256" key="5">
    <source>
        <dbReference type="ARBA" id="ARBA00023136"/>
    </source>
</evidence>
<feature type="transmembrane region" description="Helical" evidence="6">
    <location>
        <begin position="105"/>
        <end position="126"/>
    </location>
</feature>
<keyword evidence="5 6" id="KW-0472">Membrane</keyword>
<organism evidence="8 9">
    <name type="scientific">Desulfoluna limicola</name>
    <dbReference type="NCBI Taxonomy" id="2810562"/>
    <lineage>
        <taxon>Bacteria</taxon>
        <taxon>Pseudomonadati</taxon>
        <taxon>Thermodesulfobacteriota</taxon>
        <taxon>Desulfobacteria</taxon>
        <taxon>Desulfobacterales</taxon>
        <taxon>Desulfolunaceae</taxon>
        <taxon>Desulfoluna</taxon>
    </lineage>
</organism>
<evidence type="ECO:0000313" key="8">
    <source>
        <dbReference type="EMBL" id="BCS95720.1"/>
    </source>
</evidence>
<keyword evidence="9" id="KW-1185">Reference proteome</keyword>
<feature type="transmembrane region" description="Helical" evidence="6">
    <location>
        <begin position="253"/>
        <end position="273"/>
    </location>
</feature>